<name>N1PC88_DOTSN</name>
<dbReference type="Proteomes" id="UP000016933">
    <property type="component" value="Unassembled WGS sequence"/>
</dbReference>
<evidence type="ECO:0000313" key="2">
    <source>
        <dbReference type="Proteomes" id="UP000016933"/>
    </source>
</evidence>
<dbReference type="AlphaFoldDB" id="N1PC88"/>
<dbReference type="EMBL" id="KB446547">
    <property type="protein sequence ID" value="EME38408.1"/>
    <property type="molecule type" value="Genomic_DNA"/>
</dbReference>
<sequence length="156" mass="17016">MDCFSALAYLLIKFPFRFQRTAATPQAEAQAPVPPSRLPSSARAGIGITSSAPVAKPQTFITGTPEVSLDWRSSSGMGGQGGRTEHIRKEKHPEEIREDFGIYWLVLDAAASGLTTTLHMTAGFLDHMAIENALYDNECTPQHNVPRIPIWGVHDA</sequence>
<keyword evidence="2" id="KW-1185">Reference proteome</keyword>
<reference evidence="2" key="1">
    <citation type="journal article" date="2012" name="PLoS Genet.">
        <title>The genomes of the fungal plant pathogens Cladosporium fulvum and Dothistroma septosporum reveal adaptation to different hosts and lifestyles but also signatures of common ancestry.</title>
        <authorList>
            <person name="de Wit P.J.G.M."/>
            <person name="van der Burgt A."/>
            <person name="Oekmen B."/>
            <person name="Stergiopoulos I."/>
            <person name="Abd-Elsalam K.A."/>
            <person name="Aerts A.L."/>
            <person name="Bahkali A.H."/>
            <person name="Beenen H.G."/>
            <person name="Chettri P."/>
            <person name="Cox M.P."/>
            <person name="Datema E."/>
            <person name="de Vries R.P."/>
            <person name="Dhillon B."/>
            <person name="Ganley A.R."/>
            <person name="Griffiths S.A."/>
            <person name="Guo Y."/>
            <person name="Hamelin R.C."/>
            <person name="Henrissat B."/>
            <person name="Kabir M.S."/>
            <person name="Jashni M.K."/>
            <person name="Kema G."/>
            <person name="Klaubauf S."/>
            <person name="Lapidus A."/>
            <person name="Levasseur A."/>
            <person name="Lindquist E."/>
            <person name="Mehrabi R."/>
            <person name="Ohm R.A."/>
            <person name="Owen T.J."/>
            <person name="Salamov A."/>
            <person name="Schwelm A."/>
            <person name="Schijlen E."/>
            <person name="Sun H."/>
            <person name="van den Burg H.A."/>
            <person name="van Ham R.C.H.J."/>
            <person name="Zhang S."/>
            <person name="Goodwin S.B."/>
            <person name="Grigoriev I.V."/>
            <person name="Collemare J."/>
            <person name="Bradshaw R.E."/>
        </authorList>
    </citation>
    <scope>NUCLEOTIDE SEQUENCE [LARGE SCALE GENOMIC DNA]</scope>
    <source>
        <strain evidence="2">NZE10 / CBS 128990</strain>
    </source>
</reference>
<reference evidence="1 2" key="2">
    <citation type="journal article" date="2012" name="PLoS Pathog.">
        <title>Diverse lifestyles and strategies of plant pathogenesis encoded in the genomes of eighteen Dothideomycetes fungi.</title>
        <authorList>
            <person name="Ohm R.A."/>
            <person name="Feau N."/>
            <person name="Henrissat B."/>
            <person name="Schoch C.L."/>
            <person name="Horwitz B.A."/>
            <person name="Barry K.W."/>
            <person name="Condon B.J."/>
            <person name="Copeland A.C."/>
            <person name="Dhillon B."/>
            <person name="Glaser F."/>
            <person name="Hesse C.N."/>
            <person name="Kosti I."/>
            <person name="LaButti K."/>
            <person name="Lindquist E.A."/>
            <person name="Lucas S."/>
            <person name="Salamov A.A."/>
            <person name="Bradshaw R.E."/>
            <person name="Ciuffetti L."/>
            <person name="Hamelin R.C."/>
            <person name="Kema G.H.J."/>
            <person name="Lawrence C."/>
            <person name="Scott J.A."/>
            <person name="Spatafora J.W."/>
            <person name="Turgeon B.G."/>
            <person name="de Wit P.J.G.M."/>
            <person name="Zhong S."/>
            <person name="Goodwin S.B."/>
            <person name="Grigoriev I.V."/>
        </authorList>
    </citation>
    <scope>NUCLEOTIDE SEQUENCE [LARGE SCALE GENOMIC DNA]</scope>
    <source>
        <strain evidence="2">NZE10 / CBS 128990</strain>
    </source>
</reference>
<accession>N1PC88</accession>
<gene>
    <name evidence="1" type="ORF">DOTSEDRAFT_29456</name>
</gene>
<evidence type="ECO:0000313" key="1">
    <source>
        <dbReference type="EMBL" id="EME38408.1"/>
    </source>
</evidence>
<dbReference type="HOGENOM" id="CLU_1686526_0_0_1"/>
<protein>
    <submittedName>
        <fullName evidence="1">Uncharacterized protein</fullName>
    </submittedName>
</protein>
<proteinExistence type="predicted"/>
<organism evidence="1 2">
    <name type="scientific">Dothistroma septosporum (strain NZE10 / CBS 128990)</name>
    <name type="common">Red band needle blight fungus</name>
    <name type="synonym">Mycosphaerella pini</name>
    <dbReference type="NCBI Taxonomy" id="675120"/>
    <lineage>
        <taxon>Eukaryota</taxon>
        <taxon>Fungi</taxon>
        <taxon>Dikarya</taxon>
        <taxon>Ascomycota</taxon>
        <taxon>Pezizomycotina</taxon>
        <taxon>Dothideomycetes</taxon>
        <taxon>Dothideomycetidae</taxon>
        <taxon>Mycosphaerellales</taxon>
        <taxon>Mycosphaerellaceae</taxon>
        <taxon>Dothistroma</taxon>
    </lineage>
</organism>